<accession>A0A1V4AZS2</accession>
<evidence type="ECO:0000256" key="2">
    <source>
        <dbReference type="SAM" id="SignalP"/>
    </source>
</evidence>
<dbReference type="PROSITE" id="PS51257">
    <property type="entry name" value="PROKAR_LIPOPROTEIN"/>
    <property type="match status" value="1"/>
</dbReference>
<feature type="signal peptide" evidence="2">
    <location>
        <begin position="1"/>
        <end position="18"/>
    </location>
</feature>
<dbReference type="PROSITE" id="PS50005">
    <property type="entry name" value="TPR"/>
    <property type="match status" value="2"/>
</dbReference>
<dbReference type="SMART" id="SM00028">
    <property type="entry name" value="TPR"/>
    <property type="match status" value="3"/>
</dbReference>
<dbReference type="EMBL" id="UGHF01000001">
    <property type="protein sequence ID" value="STO60955.1"/>
    <property type="molecule type" value="Genomic_DNA"/>
</dbReference>
<sequence>MRYWTKFNFMIFSLFLSACVSQPTTVSFDKQQAAKARVELGLGYLKLRNFSQAKLNFDKALSYQPDYYLVHSAFAYLYQLQGNVQQAKSSYEKAISLDKSQGDVSNNYGVFLCSQGEFARAYELFEQALATPNYYQQADTYENIVLCADAERNTPRYEKYFKLLHNIDPQRADKIKKLF</sequence>
<gene>
    <name evidence="3" type="primary">pilF</name>
    <name evidence="3" type="ORF">NCTC1659_02259</name>
    <name evidence="4" type="ORF">NCTC8540_00658</name>
</gene>
<dbReference type="SUPFAM" id="SSF48452">
    <property type="entry name" value="TPR-like"/>
    <property type="match status" value="1"/>
</dbReference>
<protein>
    <submittedName>
        <fullName evidence="3">Fimbrial biogenesis and twitching motility protein</fullName>
    </submittedName>
</protein>
<dbReference type="InterPro" id="IPR011990">
    <property type="entry name" value="TPR-like_helical_dom_sf"/>
</dbReference>
<evidence type="ECO:0000313" key="6">
    <source>
        <dbReference type="Proteomes" id="UP000254496"/>
    </source>
</evidence>
<dbReference type="InterPro" id="IPR013360">
    <property type="entry name" value="Pilus_4_PilW"/>
</dbReference>
<feature type="repeat" description="TPR" evidence="1">
    <location>
        <begin position="34"/>
        <end position="67"/>
    </location>
</feature>
<keyword evidence="2" id="KW-0732">Signal</keyword>
<evidence type="ECO:0000256" key="1">
    <source>
        <dbReference type="PROSITE-ProRule" id="PRU00339"/>
    </source>
</evidence>
<dbReference type="Pfam" id="PF13181">
    <property type="entry name" value="TPR_8"/>
    <property type="match status" value="2"/>
</dbReference>
<reference evidence="5 6" key="1">
    <citation type="submission" date="2018-06" db="EMBL/GenBank/DDBJ databases">
        <authorList>
            <consortium name="Pathogen Informatics"/>
            <person name="Doyle S."/>
        </authorList>
    </citation>
    <scope>NUCLEOTIDE SEQUENCE [LARGE SCALE GENOMIC DNA]</scope>
    <source>
        <strain evidence="3 5">NCTC1659</strain>
        <strain evidence="4 6">NCTC8540</strain>
    </source>
</reference>
<dbReference type="NCBIfam" id="TIGR02521">
    <property type="entry name" value="type_IV_pilW"/>
    <property type="match status" value="1"/>
</dbReference>
<dbReference type="EMBL" id="UGHJ01000001">
    <property type="protein sequence ID" value="STO68171.1"/>
    <property type="molecule type" value="Genomic_DNA"/>
</dbReference>
<proteinExistence type="predicted"/>
<keyword evidence="5" id="KW-1185">Reference proteome</keyword>
<keyword evidence="1" id="KW-0802">TPR repeat</keyword>
<dbReference type="Proteomes" id="UP000254329">
    <property type="component" value="Unassembled WGS sequence"/>
</dbReference>
<dbReference type="AlphaFoldDB" id="A0A1V4AZS2"/>
<dbReference type="InterPro" id="IPR019734">
    <property type="entry name" value="TPR_rpt"/>
</dbReference>
<dbReference type="Proteomes" id="UP000254496">
    <property type="component" value="Unassembled WGS sequence"/>
</dbReference>
<dbReference type="Gene3D" id="1.25.40.10">
    <property type="entry name" value="Tetratricopeptide repeat domain"/>
    <property type="match status" value="1"/>
</dbReference>
<evidence type="ECO:0000313" key="4">
    <source>
        <dbReference type="EMBL" id="STO68171.1"/>
    </source>
</evidence>
<organism evidence="3 5">
    <name type="scientific">Canicola haemoglobinophilus</name>
    <dbReference type="NCBI Taxonomy" id="733"/>
    <lineage>
        <taxon>Bacteria</taxon>
        <taxon>Pseudomonadati</taxon>
        <taxon>Pseudomonadota</taxon>
        <taxon>Gammaproteobacteria</taxon>
        <taxon>Pasteurellales</taxon>
        <taxon>Pasteurellaceae</taxon>
        <taxon>Canicola</taxon>
    </lineage>
</organism>
<feature type="repeat" description="TPR" evidence="1">
    <location>
        <begin position="68"/>
        <end position="101"/>
    </location>
</feature>
<dbReference type="STRING" id="733.B0186_08410"/>
<dbReference type="RefSeq" id="WP_078218906.1">
    <property type="nucleotide sequence ID" value="NZ_MUXZ01000027.1"/>
</dbReference>
<evidence type="ECO:0000313" key="5">
    <source>
        <dbReference type="Proteomes" id="UP000254329"/>
    </source>
</evidence>
<evidence type="ECO:0000313" key="3">
    <source>
        <dbReference type="EMBL" id="STO60955.1"/>
    </source>
</evidence>
<dbReference type="OrthoDB" id="9814042at2"/>
<name>A0A1V4AZS2_9PAST</name>
<feature type="chain" id="PRO_5044566742" evidence="2">
    <location>
        <begin position="19"/>
        <end position="179"/>
    </location>
</feature>